<keyword evidence="2" id="KW-1185">Reference proteome</keyword>
<accession>A0A812TU35</accession>
<dbReference type="EMBL" id="CAJNIZ010033101">
    <property type="protein sequence ID" value="CAE7542417.1"/>
    <property type="molecule type" value="Genomic_DNA"/>
</dbReference>
<evidence type="ECO:0000313" key="1">
    <source>
        <dbReference type="EMBL" id="CAE7542417.1"/>
    </source>
</evidence>
<evidence type="ECO:0000313" key="2">
    <source>
        <dbReference type="Proteomes" id="UP000649617"/>
    </source>
</evidence>
<name>A0A812TU35_SYMPI</name>
<dbReference type="Proteomes" id="UP000649617">
    <property type="component" value="Unassembled WGS sequence"/>
</dbReference>
<sequence length="81" mass="8410">KPSSGLVDGSSWHGGAAVRGAGRGKWTLQKFREAPQHRECCAEAFARGHGCLRLPSTSAGVRFVEGEPVTPPIGPKGSGRG</sequence>
<dbReference type="AlphaFoldDB" id="A0A812TU35"/>
<feature type="non-terminal residue" evidence="1">
    <location>
        <position position="81"/>
    </location>
</feature>
<protein>
    <submittedName>
        <fullName evidence="1">Kif9 protein</fullName>
    </submittedName>
</protein>
<feature type="non-terminal residue" evidence="1">
    <location>
        <position position="1"/>
    </location>
</feature>
<comment type="caution">
    <text evidence="1">The sequence shown here is derived from an EMBL/GenBank/DDBJ whole genome shotgun (WGS) entry which is preliminary data.</text>
</comment>
<reference evidence="1" key="1">
    <citation type="submission" date="2021-02" db="EMBL/GenBank/DDBJ databases">
        <authorList>
            <person name="Dougan E. K."/>
            <person name="Rhodes N."/>
            <person name="Thang M."/>
            <person name="Chan C."/>
        </authorList>
    </citation>
    <scope>NUCLEOTIDE SEQUENCE</scope>
</reference>
<organism evidence="1 2">
    <name type="scientific">Symbiodinium pilosum</name>
    <name type="common">Dinoflagellate</name>
    <dbReference type="NCBI Taxonomy" id="2952"/>
    <lineage>
        <taxon>Eukaryota</taxon>
        <taxon>Sar</taxon>
        <taxon>Alveolata</taxon>
        <taxon>Dinophyceae</taxon>
        <taxon>Suessiales</taxon>
        <taxon>Symbiodiniaceae</taxon>
        <taxon>Symbiodinium</taxon>
    </lineage>
</organism>
<gene>
    <name evidence="1" type="primary">Kif9</name>
    <name evidence="1" type="ORF">SPIL2461_LOCUS14365</name>
</gene>
<proteinExistence type="predicted"/>